<dbReference type="RefSeq" id="WP_123928434.1">
    <property type="nucleotide sequence ID" value="NZ_RKRE01000002.1"/>
</dbReference>
<dbReference type="Pfam" id="PF02511">
    <property type="entry name" value="Thy1"/>
    <property type="match status" value="1"/>
</dbReference>
<dbReference type="CDD" id="cd20175">
    <property type="entry name" value="ThyX"/>
    <property type="match status" value="1"/>
</dbReference>
<feature type="binding site" description="in other chain" evidence="1">
    <location>
        <position position="158"/>
    </location>
    <ligand>
        <name>dUMP</name>
        <dbReference type="ChEBI" id="CHEBI:246422"/>
        <note>ligand shared between dimeric partners</note>
    </ligand>
</feature>
<feature type="binding site" evidence="1">
    <location>
        <begin position="174"/>
        <end position="176"/>
    </location>
    <ligand>
        <name>FAD</name>
        <dbReference type="ChEBI" id="CHEBI:57692"/>
        <note>ligand shared between neighboring subunits</note>
    </ligand>
</feature>
<comment type="function">
    <text evidence="1">Catalyzes the reductive methylation of 2'-deoxyuridine-5'-monophosphate (dUMP) to 2'-deoxythymidine-5'-monophosphate (dTMP) while utilizing 5,10-methylenetetrahydrofolate (mTHF) as the methyl donor, and NADPH and FADH(2) as the reductant.</text>
</comment>
<dbReference type="AlphaFoldDB" id="A0A3N5BS27"/>
<accession>A0A3N5BS27</accession>
<dbReference type="NCBIfam" id="TIGR02170">
    <property type="entry name" value="thyX"/>
    <property type="match status" value="1"/>
</dbReference>
<keyword evidence="1" id="KW-0285">Flavoprotein</keyword>
<dbReference type="PANTHER" id="PTHR34934:SF1">
    <property type="entry name" value="FLAVIN-DEPENDENT THYMIDYLATE SYNTHASE"/>
    <property type="match status" value="1"/>
</dbReference>
<comment type="caution">
    <text evidence="2">The sequence shown here is derived from an EMBL/GenBank/DDBJ whole genome shotgun (WGS) entry which is preliminary data.</text>
</comment>
<feature type="binding site" evidence="1">
    <location>
        <position position="60"/>
    </location>
    <ligand>
        <name>FAD</name>
        <dbReference type="ChEBI" id="CHEBI:57692"/>
        <note>ligand shared between neighboring subunits</note>
    </ligand>
</feature>
<keyword evidence="1" id="KW-0521">NADP</keyword>
<feature type="binding site" description="in other chain" evidence="1">
    <location>
        <begin position="94"/>
        <end position="96"/>
    </location>
    <ligand>
        <name>dUMP</name>
        <dbReference type="ChEBI" id="CHEBI:246422"/>
        <note>ligand shared between dimeric partners</note>
    </ligand>
</feature>
<feature type="binding site" evidence="1">
    <location>
        <begin position="84"/>
        <end position="86"/>
    </location>
    <ligand>
        <name>FAD</name>
        <dbReference type="ChEBI" id="CHEBI:57692"/>
        <note>ligand shared between neighboring subunits</note>
    </ligand>
</feature>
<evidence type="ECO:0000313" key="3">
    <source>
        <dbReference type="Proteomes" id="UP000282654"/>
    </source>
</evidence>
<dbReference type="Proteomes" id="UP000282654">
    <property type="component" value="Unassembled WGS sequence"/>
</dbReference>
<comment type="subunit">
    <text evidence="1">Homotetramer.</text>
</comment>
<comment type="pathway">
    <text evidence="1">Pyrimidine metabolism; dTTP biosynthesis.</text>
</comment>
<dbReference type="HAMAP" id="MF_01408">
    <property type="entry name" value="ThyX"/>
    <property type="match status" value="1"/>
</dbReference>
<dbReference type="GO" id="GO:0006231">
    <property type="term" value="P:dTMP biosynthetic process"/>
    <property type="evidence" value="ECO:0007669"/>
    <property type="project" value="UniProtKB-UniRule"/>
</dbReference>
<dbReference type="EMBL" id="RKRE01000002">
    <property type="protein sequence ID" value="RPF46561.1"/>
    <property type="molecule type" value="Genomic_DNA"/>
</dbReference>
<sequence length="248" mass="27989">MGAVRAKVILLGHTPNPELIVATAGRRCYSPLGTEALIEKVRDGDPASFIAKLVQMGHVTPIEHATFTFAVEGVSRSLLAQITRHRIASFSVQSQRYVGEEARKNADGVFDYVVPPTIAALGEEAVREFDRQMREIQRFYDYWVEKLGGGRETFEDARFVLPNAAATKFVVTMNARELWHFFTLRMCNRAQWEIRELAEQMLYLVKRVAPTLFTNAGPACVRGPCPEGKMSCGRSEEMRTKYGRRVED</sequence>
<dbReference type="OrthoDB" id="9780625at2"/>
<dbReference type="UniPathway" id="UPA00575"/>
<dbReference type="GO" id="GO:0004799">
    <property type="term" value="F:thymidylate synthase activity"/>
    <property type="evidence" value="ECO:0007669"/>
    <property type="project" value="TreeGrafter"/>
</dbReference>
<dbReference type="Gene3D" id="3.30.1360.170">
    <property type="match status" value="1"/>
</dbReference>
<evidence type="ECO:0000313" key="2">
    <source>
        <dbReference type="EMBL" id="RPF46561.1"/>
    </source>
</evidence>
<evidence type="ECO:0000256" key="1">
    <source>
        <dbReference type="HAMAP-Rule" id="MF_01408"/>
    </source>
</evidence>
<feature type="binding site" evidence="1">
    <location>
        <position position="180"/>
    </location>
    <ligand>
        <name>FAD</name>
        <dbReference type="ChEBI" id="CHEBI:57692"/>
        <note>ligand shared between neighboring subunits</note>
    </ligand>
</feature>
<dbReference type="EC" id="2.1.1.148" evidence="1"/>
<dbReference type="GO" id="GO:0032259">
    <property type="term" value="P:methylation"/>
    <property type="evidence" value="ECO:0007669"/>
    <property type="project" value="UniProtKB-KW"/>
</dbReference>
<feature type="active site" description="Involved in ionization of N3 of dUMP, leading to its activation" evidence="1">
    <location>
        <position position="185"/>
    </location>
</feature>
<dbReference type="PANTHER" id="PTHR34934">
    <property type="entry name" value="FLAVIN-DEPENDENT THYMIDYLATE SYNTHASE"/>
    <property type="match status" value="1"/>
</dbReference>
<dbReference type="InterPro" id="IPR036098">
    <property type="entry name" value="Thymidylate_synthase_ThyX_sf"/>
</dbReference>
<comment type="caution">
    <text evidence="1">Lacks conserved residue(s) required for the propagation of feature annotation.</text>
</comment>
<dbReference type="GO" id="GO:0050797">
    <property type="term" value="F:thymidylate synthase (FAD) activity"/>
    <property type="evidence" value="ECO:0007669"/>
    <property type="project" value="UniProtKB-UniRule"/>
</dbReference>
<reference evidence="2 3" key="1">
    <citation type="submission" date="2018-11" db="EMBL/GenBank/DDBJ databases">
        <title>Genomic Encyclopedia of Type Strains, Phase IV (KMG-IV): sequencing the most valuable type-strain genomes for metagenomic binning, comparative biology and taxonomic classification.</title>
        <authorList>
            <person name="Goeker M."/>
        </authorList>
    </citation>
    <scope>NUCLEOTIDE SEQUENCE [LARGE SCALE GENOMIC DNA]</scope>
    <source>
        <strain evidence="2 3">DSM 102936</strain>
    </source>
</reference>
<keyword evidence="1" id="KW-0808">Transferase</keyword>
<comment type="cofactor">
    <cofactor evidence="1">
        <name>FAD</name>
        <dbReference type="ChEBI" id="CHEBI:57692"/>
    </cofactor>
    <text evidence="1">Binds 4 FAD per tetramer. Each FAD binding site is formed by three monomers.</text>
</comment>
<keyword evidence="3" id="KW-1185">Reference proteome</keyword>
<protein>
    <recommendedName>
        <fullName evidence="1">Flavin-dependent thymidylate synthase</fullName>
        <shortName evidence="1">FDTS</shortName>
        <ecNumber evidence="1">2.1.1.148</ecNumber>
    </recommendedName>
    <alternativeName>
        <fullName evidence="1">FAD-dependent thymidylate synthase</fullName>
    </alternativeName>
    <alternativeName>
        <fullName evidence="1">Thymidylate synthase ThyX</fullName>
        <shortName evidence="1">TS</shortName>
        <shortName evidence="1">TSase</shortName>
    </alternativeName>
</protein>
<keyword evidence="1" id="KW-0274">FAD</keyword>
<comment type="catalytic activity">
    <reaction evidence="1">
        <text>dUMP + (6R)-5,10-methylene-5,6,7,8-tetrahydrofolate + NADPH + H(+) = dTMP + (6S)-5,6,7,8-tetrahydrofolate + NADP(+)</text>
        <dbReference type="Rhea" id="RHEA:29043"/>
        <dbReference type="ChEBI" id="CHEBI:15378"/>
        <dbReference type="ChEBI" id="CHEBI:15636"/>
        <dbReference type="ChEBI" id="CHEBI:57453"/>
        <dbReference type="ChEBI" id="CHEBI:57783"/>
        <dbReference type="ChEBI" id="CHEBI:58349"/>
        <dbReference type="ChEBI" id="CHEBI:63528"/>
        <dbReference type="ChEBI" id="CHEBI:246422"/>
        <dbReference type="EC" id="2.1.1.148"/>
    </reaction>
</comment>
<gene>
    <name evidence="1" type="primary">thyX</name>
    <name evidence="2" type="ORF">EDD75_0798</name>
</gene>
<proteinExistence type="inferred from homology"/>
<feature type="binding site" evidence="1">
    <location>
        <position position="185"/>
    </location>
    <ligand>
        <name>dUMP</name>
        <dbReference type="ChEBI" id="CHEBI:246422"/>
        <note>ligand shared between dimeric partners</note>
    </ligand>
</feature>
<dbReference type="GO" id="GO:0070402">
    <property type="term" value="F:NADPH binding"/>
    <property type="evidence" value="ECO:0007669"/>
    <property type="project" value="TreeGrafter"/>
</dbReference>
<dbReference type="GO" id="GO:0006235">
    <property type="term" value="P:dTTP biosynthetic process"/>
    <property type="evidence" value="ECO:0007669"/>
    <property type="project" value="UniProtKB-UniRule"/>
</dbReference>
<keyword evidence="1" id="KW-0545">Nucleotide biosynthesis</keyword>
<comment type="similarity">
    <text evidence="1">Belongs to the thymidylate synthase ThyX family.</text>
</comment>
<feature type="binding site" evidence="1">
    <location>
        <begin position="81"/>
        <end position="84"/>
    </location>
    <ligand>
        <name>dUMP</name>
        <dbReference type="ChEBI" id="CHEBI:246422"/>
        <note>ligand shared between dimeric partners</note>
    </ligand>
</feature>
<dbReference type="GO" id="GO:0050660">
    <property type="term" value="F:flavin adenine dinucleotide binding"/>
    <property type="evidence" value="ECO:0007669"/>
    <property type="project" value="UniProtKB-UniRule"/>
</dbReference>
<dbReference type="InterPro" id="IPR003669">
    <property type="entry name" value="Thymidylate_synthase_ThyX"/>
</dbReference>
<dbReference type="SUPFAM" id="SSF69796">
    <property type="entry name" value="Thymidylate synthase-complementing protein Thy1"/>
    <property type="match status" value="1"/>
</dbReference>
<name>A0A3N5BS27_9THEO</name>
<keyword evidence="1" id="KW-0489">Methyltransferase</keyword>
<organism evidence="2 3">
    <name type="scientific">Thermodesulfitimonas autotrophica</name>
    <dbReference type="NCBI Taxonomy" id="1894989"/>
    <lineage>
        <taxon>Bacteria</taxon>
        <taxon>Bacillati</taxon>
        <taxon>Bacillota</taxon>
        <taxon>Clostridia</taxon>
        <taxon>Thermoanaerobacterales</taxon>
        <taxon>Thermoanaerobacteraceae</taxon>
        <taxon>Thermodesulfitimonas</taxon>
    </lineage>
</organism>
<dbReference type="PROSITE" id="PS51331">
    <property type="entry name" value="THYX"/>
    <property type="match status" value="1"/>
</dbReference>